<dbReference type="HOGENOM" id="CLU_2886379_0_0_1"/>
<accession>A0A0C3GZ87</accession>
<reference evidence="1 2" key="1">
    <citation type="submission" date="2014-04" db="EMBL/GenBank/DDBJ databases">
        <authorList>
            <consortium name="DOE Joint Genome Institute"/>
            <person name="Kuo A."/>
            <person name="Martino E."/>
            <person name="Perotto S."/>
            <person name="Kohler A."/>
            <person name="Nagy L.G."/>
            <person name="Floudas D."/>
            <person name="Copeland A."/>
            <person name="Barry K.W."/>
            <person name="Cichocki N."/>
            <person name="Veneault-Fourrey C."/>
            <person name="LaButti K."/>
            <person name="Lindquist E.A."/>
            <person name="Lipzen A."/>
            <person name="Lundell T."/>
            <person name="Morin E."/>
            <person name="Murat C."/>
            <person name="Sun H."/>
            <person name="Tunlid A."/>
            <person name="Henrissat B."/>
            <person name="Grigoriev I.V."/>
            <person name="Hibbett D.S."/>
            <person name="Martin F."/>
            <person name="Nordberg H.P."/>
            <person name="Cantor M.N."/>
            <person name="Hua S.X."/>
        </authorList>
    </citation>
    <scope>NUCLEOTIDE SEQUENCE [LARGE SCALE GENOMIC DNA]</scope>
    <source>
        <strain evidence="1 2">Zn</strain>
    </source>
</reference>
<dbReference type="InParanoid" id="A0A0C3GZ87"/>
<evidence type="ECO:0000313" key="1">
    <source>
        <dbReference type="EMBL" id="KIM95561.1"/>
    </source>
</evidence>
<name>A0A0C3GZ87_OIDMZ</name>
<organism evidence="1 2">
    <name type="scientific">Oidiodendron maius (strain Zn)</name>
    <dbReference type="NCBI Taxonomy" id="913774"/>
    <lineage>
        <taxon>Eukaryota</taxon>
        <taxon>Fungi</taxon>
        <taxon>Dikarya</taxon>
        <taxon>Ascomycota</taxon>
        <taxon>Pezizomycotina</taxon>
        <taxon>Leotiomycetes</taxon>
        <taxon>Leotiomycetes incertae sedis</taxon>
        <taxon>Myxotrichaceae</taxon>
        <taxon>Oidiodendron</taxon>
    </lineage>
</organism>
<dbReference type="Proteomes" id="UP000054321">
    <property type="component" value="Unassembled WGS sequence"/>
</dbReference>
<dbReference type="AlphaFoldDB" id="A0A0C3GZ87"/>
<reference evidence="2" key="2">
    <citation type="submission" date="2015-01" db="EMBL/GenBank/DDBJ databases">
        <title>Evolutionary Origins and Diversification of the Mycorrhizal Mutualists.</title>
        <authorList>
            <consortium name="DOE Joint Genome Institute"/>
            <consortium name="Mycorrhizal Genomics Consortium"/>
            <person name="Kohler A."/>
            <person name="Kuo A."/>
            <person name="Nagy L.G."/>
            <person name="Floudas D."/>
            <person name="Copeland A."/>
            <person name="Barry K.W."/>
            <person name="Cichocki N."/>
            <person name="Veneault-Fourrey C."/>
            <person name="LaButti K."/>
            <person name="Lindquist E.A."/>
            <person name="Lipzen A."/>
            <person name="Lundell T."/>
            <person name="Morin E."/>
            <person name="Murat C."/>
            <person name="Riley R."/>
            <person name="Ohm R."/>
            <person name="Sun H."/>
            <person name="Tunlid A."/>
            <person name="Henrissat B."/>
            <person name="Grigoriev I.V."/>
            <person name="Hibbett D.S."/>
            <person name="Martin F."/>
        </authorList>
    </citation>
    <scope>NUCLEOTIDE SEQUENCE [LARGE SCALE GENOMIC DNA]</scope>
    <source>
        <strain evidence="2">Zn</strain>
    </source>
</reference>
<sequence>MTPQQQQAIHDQWRGDTNGEFQQKCVLSYSSWLLWDLSPIYSSWRRSANYLATEVFGLVPEYG</sequence>
<gene>
    <name evidence="1" type="ORF">OIDMADRAFT_21003</name>
</gene>
<dbReference type="EMBL" id="KN832886">
    <property type="protein sequence ID" value="KIM95561.1"/>
    <property type="molecule type" value="Genomic_DNA"/>
</dbReference>
<keyword evidence="2" id="KW-1185">Reference proteome</keyword>
<evidence type="ECO:0000313" key="2">
    <source>
        <dbReference type="Proteomes" id="UP000054321"/>
    </source>
</evidence>
<proteinExistence type="predicted"/>
<protein>
    <submittedName>
        <fullName evidence="1">Uncharacterized protein</fullName>
    </submittedName>
</protein>